<dbReference type="Proteomes" id="UP000501812">
    <property type="component" value="Chromosome"/>
</dbReference>
<dbReference type="KEGG" id="luo:HHL09_04915"/>
<reference evidence="1 2" key="1">
    <citation type="submission" date="2020-04" db="EMBL/GenBank/DDBJ databases">
        <title>Luteolibacter sp. G-1-1-1 isolated from soil.</title>
        <authorList>
            <person name="Dahal R.H."/>
        </authorList>
    </citation>
    <scope>NUCLEOTIDE SEQUENCE [LARGE SCALE GENOMIC DNA]</scope>
    <source>
        <strain evidence="1 2">G-1-1-1</strain>
    </source>
</reference>
<evidence type="ECO:0000313" key="1">
    <source>
        <dbReference type="EMBL" id="QJE95139.1"/>
    </source>
</evidence>
<dbReference type="EMBL" id="CP051774">
    <property type="protein sequence ID" value="QJE95139.1"/>
    <property type="molecule type" value="Genomic_DNA"/>
</dbReference>
<evidence type="ECO:0008006" key="3">
    <source>
        <dbReference type="Google" id="ProtNLM"/>
    </source>
</evidence>
<gene>
    <name evidence="1" type="ORF">HHL09_04915</name>
</gene>
<protein>
    <recommendedName>
        <fullName evidence="3">WYL domain-containing protein</fullName>
    </recommendedName>
</protein>
<dbReference type="AlphaFoldDB" id="A0A858RFC6"/>
<proteinExistence type="predicted"/>
<sequence length="121" mass="13888">MNQSVGEEKSVLALPNGKAPYATLDQIRRAISLRREIEFLRRGEYVVAEPYVLGNAVRTGSFVLYCYVLGDEGGWKLLRYCEVRDLGVSSREFCVRDDYEGYPKEIQVLDTYIPTRRMARA</sequence>
<dbReference type="RefSeq" id="WP_169453360.1">
    <property type="nucleotide sequence ID" value="NZ_CP051774.1"/>
</dbReference>
<evidence type="ECO:0000313" key="2">
    <source>
        <dbReference type="Proteomes" id="UP000501812"/>
    </source>
</evidence>
<name>A0A858RFC6_9BACT</name>
<keyword evidence="2" id="KW-1185">Reference proteome</keyword>
<accession>A0A858RFC6</accession>
<organism evidence="1 2">
    <name type="scientific">Luteolibacter luteus</name>
    <dbReference type="NCBI Taxonomy" id="2728835"/>
    <lineage>
        <taxon>Bacteria</taxon>
        <taxon>Pseudomonadati</taxon>
        <taxon>Verrucomicrobiota</taxon>
        <taxon>Verrucomicrobiia</taxon>
        <taxon>Verrucomicrobiales</taxon>
        <taxon>Verrucomicrobiaceae</taxon>
        <taxon>Luteolibacter</taxon>
    </lineage>
</organism>